<dbReference type="GO" id="GO:0017148">
    <property type="term" value="P:negative regulation of translation"/>
    <property type="evidence" value="ECO:0007669"/>
    <property type="project" value="InterPro"/>
</dbReference>
<organism evidence="1">
    <name type="scientific">Arundo donax</name>
    <name type="common">Giant reed</name>
    <name type="synonym">Donax arundinaceus</name>
    <dbReference type="NCBI Taxonomy" id="35708"/>
    <lineage>
        <taxon>Eukaryota</taxon>
        <taxon>Viridiplantae</taxon>
        <taxon>Streptophyta</taxon>
        <taxon>Embryophyta</taxon>
        <taxon>Tracheophyta</taxon>
        <taxon>Spermatophyta</taxon>
        <taxon>Magnoliopsida</taxon>
        <taxon>Liliopsida</taxon>
        <taxon>Poales</taxon>
        <taxon>Poaceae</taxon>
        <taxon>PACMAD clade</taxon>
        <taxon>Arundinoideae</taxon>
        <taxon>Arundineae</taxon>
        <taxon>Arundo</taxon>
    </lineage>
</organism>
<name>A0A0A9BKJ6_ARUDO</name>
<accession>A0A0A9BKJ6</accession>
<dbReference type="EMBL" id="GBRH01233989">
    <property type="protein sequence ID" value="JAD63906.1"/>
    <property type="molecule type" value="Transcribed_RNA"/>
</dbReference>
<dbReference type="AlphaFoldDB" id="A0A0A9BKJ6"/>
<reference evidence="1" key="2">
    <citation type="journal article" date="2015" name="Data Brief">
        <title>Shoot transcriptome of the giant reed, Arundo donax.</title>
        <authorList>
            <person name="Barrero R.A."/>
            <person name="Guerrero F.D."/>
            <person name="Moolhuijzen P."/>
            <person name="Goolsby J.A."/>
            <person name="Tidwell J."/>
            <person name="Bellgard S.E."/>
            <person name="Bellgard M.I."/>
        </authorList>
    </citation>
    <scope>NUCLEOTIDE SEQUENCE</scope>
    <source>
        <tissue evidence="1">Shoot tissue taken approximately 20 cm above the soil surface</tissue>
    </source>
</reference>
<dbReference type="SUPFAM" id="SSF56371">
    <property type="entry name" value="Ribosome inactivating proteins (RIP)"/>
    <property type="match status" value="1"/>
</dbReference>
<dbReference type="GO" id="GO:0030598">
    <property type="term" value="F:rRNA N-glycosylase activity"/>
    <property type="evidence" value="ECO:0007669"/>
    <property type="project" value="InterPro"/>
</dbReference>
<evidence type="ECO:0000313" key="1">
    <source>
        <dbReference type="EMBL" id="JAD63906.1"/>
    </source>
</evidence>
<dbReference type="InterPro" id="IPR036041">
    <property type="entry name" value="Ribosome-inact_prot_sf"/>
</dbReference>
<proteinExistence type="predicted"/>
<reference evidence="1" key="1">
    <citation type="submission" date="2014-09" db="EMBL/GenBank/DDBJ databases">
        <authorList>
            <person name="Magalhaes I.L.F."/>
            <person name="Oliveira U."/>
            <person name="Santos F.R."/>
            <person name="Vidigal T.H.D.A."/>
            <person name="Brescovit A.D."/>
            <person name="Santos A.J."/>
        </authorList>
    </citation>
    <scope>NUCLEOTIDE SEQUENCE</scope>
    <source>
        <tissue evidence="1">Shoot tissue taken approximately 20 cm above the soil surface</tissue>
    </source>
</reference>
<protein>
    <submittedName>
        <fullName evidence="1">Uncharacterized protein</fullName>
    </submittedName>
</protein>
<sequence length="107" mass="12568">MQQIPIYTYDVHSDAEEFNHMNVVREQRLLAMALASFMGIPITLLSPNPETGHSHHILRLINSWVVENRAVDLLFKDENVYFISFRRVTDGVGGQWYKFERRCPRFS</sequence>